<keyword evidence="3" id="KW-1185">Reference proteome</keyword>
<sequence length="214" mass="24495">MKRILLLATIGLVAFLSSNAQTADEWLNQNSTQKKYLLQQIAALKVYLGYAKKGYSIVTSGVSTIRNIRNGDLNLHRDFFNRLKNVNPAIRKYAKVADIIAYQVNIIKQTKITIQQIKETKQFTEGELDHCKQVFDNLLNECMKTVEELILVTTSGKLEMKDDERLKRIDRLYADVQDKYSFACSFSEDIGLLAVQRLGEQMEINRSKLINGIK</sequence>
<dbReference type="RefSeq" id="WP_187254969.1">
    <property type="nucleotide sequence ID" value="NZ_JBHULF010000006.1"/>
</dbReference>
<feature type="signal peptide" evidence="1">
    <location>
        <begin position="1"/>
        <end position="22"/>
    </location>
</feature>
<organism evidence="2 3">
    <name type="scientific">Flavihumibacter stibioxidans</name>
    <dbReference type="NCBI Taxonomy" id="1834163"/>
    <lineage>
        <taxon>Bacteria</taxon>
        <taxon>Pseudomonadati</taxon>
        <taxon>Bacteroidota</taxon>
        <taxon>Chitinophagia</taxon>
        <taxon>Chitinophagales</taxon>
        <taxon>Chitinophagaceae</taxon>
        <taxon>Flavihumibacter</taxon>
    </lineage>
</organism>
<keyword evidence="1" id="KW-0732">Signal</keyword>
<dbReference type="EMBL" id="MBUA01000001">
    <property type="protein sequence ID" value="MBC6489610.1"/>
    <property type="molecule type" value="Genomic_DNA"/>
</dbReference>
<dbReference type="Proteomes" id="UP000765802">
    <property type="component" value="Unassembled WGS sequence"/>
</dbReference>
<evidence type="ECO:0000313" key="3">
    <source>
        <dbReference type="Proteomes" id="UP000765802"/>
    </source>
</evidence>
<name>A0ABR7M4D6_9BACT</name>
<accession>A0ABR7M4D6</accession>
<gene>
    <name evidence="2" type="ORF">BC349_01415</name>
</gene>
<protein>
    <recommendedName>
        <fullName evidence="4">TerB family tellurite resistance protein</fullName>
    </recommendedName>
</protein>
<evidence type="ECO:0008006" key="4">
    <source>
        <dbReference type="Google" id="ProtNLM"/>
    </source>
</evidence>
<proteinExistence type="predicted"/>
<evidence type="ECO:0000256" key="1">
    <source>
        <dbReference type="SAM" id="SignalP"/>
    </source>
</evidence>
<feature type="chain" id="PRO_5047524058" description="TerB family tellurite resistance protein" evidence="1">
    <location>
        <begin position="23"/>
        <end position="214"/>
    </location>
</feature>
<reference evidence="2 3" key="1">
    <citation type="submission" date="2016-07" db="EMBL/GenBank/DDBJ databases">
        <title>Genome analysis of Flavihumibacter stibioxidans YS-17.</title>
        <authorList>
            <person name="Shi K."/>
            <person name="Han Y."/>
            <person name="Wang G."/>
        </authorList>
    </citation>
    <scope>NUCLEOTIDE SEQUENCE [LARGE SCALE GENOMIC DNA]</scope>
    <source>
        <strain evidence="2 3">YS-17</strain>
    </source>
</reference>
<evidence type="ECO:0000313" key="2">
    <source>
        <dbReference type="EMBL" id="MBC6489610.1"/>
    </source>
</evidence>
<comment type="caution">
    <text evidence="2">The sequence shown here is derived from an EMBL/GenBank/DDBJ whole genome shotgun (WGS) entry which is preliminary data.</text>
</comment>